<dbReference type="PANTHER" id="PTHR22901">
    <property type="entry name" value="SIALATE O-ACETYLESTERASE"/>
    <property type="match status" value="1"/>
</dbReference>
<evidence type="ECO:0000313" key="3">
    <source>
        <dbReference type="Proteomes" id="UP001189429"/>
    </source>
</evidence>
<feature type="non-terminal residue" evidence="2">
    <location>
        <position position="538"/>
    </location>
</feature>
<gene>
    <name evidence="2" type="ORF">PCOR1329_LOCUS20252</name>
</gene>
<dbReference type="Gene3D" id="3.40.50.1110">
    <property type="entry name" value="SGNH hydrolase"/>
    <property type="match status" value="1"/>
</dbReference>
<dbReference type="SUPFAM" id="SSF52266">
    <property type="entry name" value="SGNH hydrolase"/>
    <property type="match status" value="1"/>
</dbReference>
<feature type="compositionally biased region" description="Basic and acidic residues" evidence="1">
    <location>
        <begin position="1"/>
        <end position="11"/>
    </location>
</feature>
<name>A0ABN9RHT2_9DINO</name>
<comment type="caution">
    <text evidence="2">The sequence shown here is derived from an EMBL/GenBank/DDBJ whole genome shotgun (WGS) entry which is preliminary data.</text>
</comment>
<evidence type="ECO:0000256" key="1">
    <source>
        <dbReference type="SAM" id="MobiDB-lite"/>
    </source>
</evidence>
<proteinExistence type="predicted"/>
<dbReference type="PANTHER" id="PTHR22901:SF0">
    <property type="entry name" value="SIALATE O-ACETYLESTERASE"/>
    <property type="match status" value="1"/>
</dbReference>
<feature type="compositionally biased region" description="Basic residues" evidence="1">
    <location>
        <begin position="523"/>
        <end position="538"/>
    </location>
</feature>
<keyword evidence="3" id="KW-1185">Reference proteome</keyword>
<reference evidence="2" key="1">
    <citation type="submission" date="2023-10" db="EMBL/GenBank/DDBJ databases">
        <authorList>
            <person name="Chen Y."/>
            <person name="Shah S."/>
            <person name="Dougan E. K."/>
            <person name="Thang M."/>
            <person name="Chan C."/>
        </authorList>
    </citation>
    <scope>NUCLEOTIDE SEQUENCE [LARGE SCALE GENOMIC DNA]</scope>
</reference>
<evidence type="ECO:0000313" key="2">
    <source>
        <dbReference type="EMBL" id="CAK0817748.1"/>
    </source>
</evidence>
<dbReference type="InterPro" id="IPR039329">
    <property type="entry name" value="SIAE"/>
</dbReference>
<dbReference type="EMBL" id="CAUYUJ010006547">
    <property type="protein sequence ID" value="CAK0817748.1"/>
    <property type="molecule type" value="Genomic_DNA"/>
</dbReference>
<feature type="region of interest" description="Disordered" evidence="1">
    <location>
        <begin position="498"/>
        <end position="538"/>
    </location>
</feature>
<feature type="region of interest" description="Disordered" evidence="1">
    <location>
        <begin position="1"/>
        <end position="25"/>
    </location>
</feature>
<protein>
    <submittedName>
        <fullName evidence="2">Uncharacterized protein</fullName>
    </submittedName>
</protein>
<sequence>MWRPLAPEDGRGPGGPPPPPGGRRGRLRWAPLAAAAVRMWPPILLAALAAALGPLLGGPRRAAAPARGLARLSAAGPPPPRLAVASIFAPHMVLQRGEATLLWGVASPGSGPVIVRYGAAEVRSSVDDATGHWEAKLPAMDARSEPSNLTIESTTSSLMLQDVVVGDVYLCAGGSQMQYDLPTVADALRKRGEPVDSQRQWAREHASSVRIVEVARAYRRLAQDNATLMIPWQRMDHHFRLEFGALCYFFGAEQVKSRPDVPVGLVVSAYPSTFAEQFAPPEALEECGVDISYTGKLNEWWSPKDPGVLWNSMIHPLTWLPVKAFLLEMRPTFASSTGCLLPALLRHWRSQWHNSGKDIPMVAFQPGCGPATVHADQLRSVTAAFLQEPRTAVAVTADLCDPDRITIHSPFKELEAQRMAAIGENVIHGNNSMATSGPLPLSVSVERGPGPCMRAPECWRLRVAFDQEVGLKPTLEPQHSESPATALRRAFRVISRETAGPSAWPGRGSRGRAGPWCWTSAPARRRTRRARARAAARP</sequence>
<accession>A0ABN9RHT2</accession>
<dbReference type="InterPro" id="IPR036514">
    <property type="entry name" value="SGNH_hydro_sf"/>
</dbReference>
<organism evidence="2 3">
    <name type="scientific">Prorocentrum cordatum</name>
    <dbReference type="NCBI Taxonomy" id="2364126"/>
    <lineage>
        <taxon>Eukaryota</taxon>
        <taxon>Sar</taxon>
        <taxon>Alveolata</taxon>
        <taxon>Dinophyceae</taxon>
        <taxon>Prorocentrales</taxon>
        <taxon>Prorocentraceae</taxon>
        <taxon>Prorocentrum</taxon>
    </lineage>
</organism>
<dbReference type="Proteomes" id="UP001189429">
    <property type="component" value="Unassembled WGS sequence"/>
</dbReference>